<protein>
    <submittedName>
        <fullName evidence="1">Uncharacterized protein</fullName>
    </submittedName>
</protein>
<reference evidence="1 2" key="1">
    <citation type="journal article" date="2015" name="Nature">
        <title>rRNA introns, odd ribosomes, and small enigmatic genomes across a large radiation of phyla.</title>
        <authorList>
            <person name="Brown C.T."/>
            <person name="Hug L.A."/>
            <person name="Thomas B.C."/>
            <person name="Sharon I."/>
            <person name="Castelle C.J."/>
            <person name="Singh A."/>
            <person name="Wilkins M.J."/>
            <person name="Williams K.H."/>
            <person name="Banfield J.F."/>
        </authorList>
    </citation>
    <scope>NUCLEOTIDE SEQUENCE [LARGE SCALE GENOMIC DNA]</scope>
</reference>
<organism evidence="1 2">
    <name type="scientific">Berkelbacteria bacterium GW2011_GWA1_36_9</name>
    <dbReference type="NCBI Taxonomy" id="1618331"/>
    <lineage>
        <taxon>Bacteria</taxon>
        <taxon>Candidatus Berkelbacteria</taxon>
    </lineage>
</organism>
<proteinExistence type="predicted"/>
<dbReference type="Proteomes" id="UP000034508">
    <property type="component" value="Unassembled WGS sequence"/>
</dbReference>
<gene>
    <name evidence="1" type="ORF">US31_C0009G0032</name>
</gene>
<dbReference type="EMBL" id="LBSM01000009">
    <property type="protein sequence ID" value="KKQ18133.1"/>
    <property type="molecule type" value="Genomic_DNA"/>
</dbReference>
<dbReference type="AlphaFoldDB" id="A0A0G0FGH4"/>
<evidence type="ECO:0000313" key="1">
    <source>
        <dbReference type="EMBL" id="KKQ18133.1"/>
    </source>
</evidence>
<evidence type="ECO:0000313" key="2">
    <source>
        <dbReference type="Proteomes" id="UP000034508"/>
    </source>
</evidence>
<sequence>MKKNLKVSKFSSENNEREFWSKINLTDYFEVSDFETASFPNLIPSSRSISIRLPEYLLIRIKEQANELDVPYQSLMKQYIAQGTFQKYQKVRSR</sequence>
<dbReference type="InterPro" id="IPR022148">
    <property type="entry name" value="CopG_antitoxin"/>
</dbReference>
<comment type="caution">
    <text evidence="1">The sequence shown here is derived from an EMBL/GenBank/DDBJ whole genome shotgun (WGS) entry which is preliminary data.</text>
</comment>
<accession>A0A0G0FGH4</accession>
<name>A0A0G0FGH4_9BACT</name>
<dbReference type="Pfam" id="PF12441">
    <property type="entry name" value="CopG_antitoxin"/>
    <property type="match status" value="1"/>
</dbReference>